<accession>A0A0R2JFP2</accession>
<protein>
    <recommendedName>
        <fullName evidence="6">Virion core protein</fullName>
    </recommendedName>
</protein>
<dbReference type="EMBL" id="JQCD01000031">
    <property type="protein sequence ID" value="KRN76168.1"/>
    <property type="molecule type" value="Genomic_DNA"/>
</dbReference>
<dbReference type="STRING" id="1620.IV67_GL001219"/>
<evidence type="ECO:0000256" key="1">
    <source>
        <dbReference type="SAM" id="MobiDB-lite"/>
    </source>
</evidence>
<proteinExistence type="predicted"/>
<feature type="compositionally biased region" description="Low complexity" evidence="1">
    <location>
        <begin position="332"/>
        <end position="378"/>
    </location>
</feature>
<comment type="caution">
    <text evidence="4">The sequence shown here is derived from an EMBL/GenBank/DDBJ whole genome shotgun (WGS) entry which is preliminary data.</text>
</comment>
<dbReference type="Pfam" id="PF09851">
    <property type="entry name" value="SHOCT"/>
    <property type="match status" value="1"/>
</dbReference>
<name>A0A0R2JFP2_9LACO</name>
<dbReference type="OrthoDB" id="9764015at2"/>
<organism evidence="4 5">
    <name type="scientific">Weissella minor</name>
    <dbReference type="NCBI Taxonomy" id="1620"/>
    <lineage>
        <taxon>Bacteria</taxon>
        <taxon>Bacillati</taxon>
        <taxon>Bacillota</taxon>
        <taxon>Bacilli</taxon>
        <taxon>Lactobacillales</taxon>
        <taxon>Lactobacillaceae</taxon>
        <taxon>Weissella</taxon>
    </lineage>
</organism>
<gene>
    <name evidence="4" type="ORF">IV67_GL001219</name>
</gene>
<dbReference type="CDD" id="cd03408">
    <property type="entry name" value="SPFH_like_u1"/>
    <property type="match status" value="1"/>
</dbReference>
<dbReference type="Pfam" id="PF13421">
    <property type="entry name" value="Band_7_1"/>
    <property type="match status" value="1"/>
</dbReference>
<dbReference type="PATRIC" id="fig|1620.3.peg.1233"/>
<evidence type="ECO:0000259" key="2">
    <source>
        <dbReference type="Pfam" id="PF09851"/>
    </source>
</evidence>
<evidence type="ECO:0000313" key="5">
    <source>
        <dbReference type="Proteomes" id="UP000051673"/>
    </source>
</evidence>
<dbReference type="AlphaFoldDB" id="A0A0R2JFP2"/>
<evidence type="ECO:0000259" key="3">
    <source>
        <dbReference type="Pfam" id="PF13421"/>
    </source>
</evidence>
<dbReference type="RefSeq" id="WP_057789076.1">
    <property type="nucleotide sequence ID" value="NZ_JQCD01000031.1"/>
</dbReference>
<dbReference type="InterPro" id="IPR018649">
    <property type="entry name" value="SHOCT"/>
</dbReference>
<feature type="region of interest" description="Disordered" evidence="1">
    <location>
        <begin position="323"/>
        <end position="388"/>
    </location>
</feature>
<sequence length="420" mass="46444">MGLIKAFSGALSGNLADQWLDIIVPSAFDEYSAVVPGVFKNNGSQNTKGAQDVISSGSKIFVPENVAAFIFSQDGIEEVITEAGGYEYQNGQSSVFNGDGIEDAMVADTVDRFKHGGQTSTSKRVAYVNLHEIRNIKFGTRGPVLYNDLYYGVDLEIRSYGTFSVQIKNPEQFIRNFVPANTNYYSFNMQEVREQLVSEFLQSFVQAMTQLSDTYRISKIAAHSDDMHDAILQDSRRAGTWLERFGFELTGVGIANIELTDASRELIKQYSTNKMNTKAYEEVSDGASNRAAQQKIASGVEENGFGEGVNGMLFGMNYTQGLGADAQRTGTQPQQQPQQAQPQQQQQAQPQQQQPVQPEQQQPQPQQQAASPEPEAPASGNAMESFEDQVNALNQLKQLLDAEILTQEEFDIKKKQILNL</sequence>
<feature type="domain" description="SHOCT" evidence="2">
    <location>
        <begin position="392"/>
        <end position="418"/>
    </location>
</feature>
<evidence type="ECO:0008006" key="6">
    <source>
        <dbReference type="Google" id="ProtNLM"/>
    </source>
</evidence>
<feature type="domain" description="SPFH" evidence="3">
    <location>
        <begin position="106"/>
        <end position="272"/>
    </location>
</feature>
<dbReference type="InterPro" id="IPR033880">
    <property type="entry name" value="SPFH_YdjI"/>
</dbReference>
<evidence type="ECO:0000313" key="4">
    <source>
        <dbReference type="EMBL" id="KRN76168.1"/>
    </source>
</evidence>
<reference evidence="4 5" key="1">
    <citation type="journal article" date="2015" name="Genome Announc.">
        <title>Expanding the biotechnology potential of lactobacilli through comparative genomics of 213 strains and associated genera.</title>
        <authorList>
            <person name="Sun Z."/>
            <person name="Harris H.M."/>
            <person name="McCann A."/>
            <person name="Guo C."/>
            <person name="Argimon S."/>
            <person name="Zhang W."/>
            <person name="Yang X."/>
            <person name="Jeffery I.B."/>
            <person name="Cooney J.C."/>
            <person name="Kagawa T.F."/>
            <person name="Liu W."/>
            <person name="Song Y."/>
            <person name="Salvetti E."/>
            <person name="Wrobel A."/>
            <person name="Rasinkangas P."/>
            <person name="Parkhill J."/>
            <person name="Rea M.C."/>
            <person name="O'Sullivan O."/>
            <person name="Ritari J."/>
            <person name="Douillard F.P."/>
            <person name="Paul Ross R."/>
            <person name="Yang R."/>
            <person name="Briner A.E."/>
            <person name="Felis G.E."/>
            <person name="de Vos W.M."/>
            <person name="Barrangou R."/>
            <person name="Klaenhammer T.R."/>
            <person name="Caufield P.W."/>
            <person name="Cui Y."/>
            <person name="Zhang H."/>
            <person name="O'Toole P.W."/>
        </authorList>
    </citation>
    <scope>NUCLEOTIDE SEQUENCE [LARGE SCALE GENOMIC DNA]</scope>
    <source>
        <strain evidence="4 5">DSM 20014</strain>
    </source>
</reference>
<keyword evidence="5" id="KW-1185">Reference proteome</keyword>
<dbReference type="Proteomes" id="UP000051673">
    <property type="component" value="Unassembled WGS sequence"/>
</dbReference>